<feature type="transmembrane region" description="Helical" evidence="6">
    <location>
        <begin position="173"/>
        <end position="193"/>
    </location>
</feature>
<evidence type="ECO:0000313" key="8">
    <source>
        <dbReference type="EMBL" id="RAW09206.1"/>
    </source>
</evidence>
<dbReference type="InterPro" id="IPR019108">
    <property type="entry name" value="Caa3_assmbl_CtaG-rel"/>
</dbReference>
<dbReference type="Pfam" id="PF09678">
    <property type="entry name" value="Caa3_CtaG"/>
    <property type="match status" value="1"/>
</dbReference>
<dbReference type="EMBL" id="QMIG01000051">
    <property type="protein sequence ID" value="RAW09206.1"/>
    <property type="molecule type" value="Genomic_DNA"/>
</dbReference>
<evidence type="ECO:0000259" key="7">
    <source>
        <dbReference type="Pfam" id="PF05425"/>
    </source>
</evidence>
<proteinExistence type="predicted"/>
<feature type="transmembrane region" description="Helical" evidence="6">
    <location>
        <begin position="239"/>
        <end position="261"/>
    </location>
</feature>
<organism evidence="8 9">
    <name type="scientific">Phytoactinopolyspora halophila</name>
    <dbReference type="NCBI Taxonomy" id="1981511"/>
    <lineage>
        <taxon>Bacteria</taxon>
        <taxon>Bacillati</taxon>
        <taxon>Actinomycetota</taxon>
        <taxon>Actinomycetes</taxon>
        <taxon>Jiangellales</taxon>
        <taxon>Jiangellaceae</taxon>
        <taxon>Phytoactinopolyspora</taxon>
    </lineage>
</organism>
<feature type="transmembrane region" description="Helical" evidence="6">
    <location>
        <begin position="552"/>
        <end position="574"/>
    </location>
</feature>
<feature type="transmembrane region" description="Helical" evidence="6">
    <location>
        <begin position="488"/>
        <end position="508"/>
    </location>
</feature>
<dbReference type="GO" id="GO:0005886">
    <property type="term" value="C:plasma membrane"/>
    <property type="evidence" value="ECO:0007669"/>
    <property type="project" value="UniProtKB-SubCell"/>
</dbReference>
<feature type="transmembrane region" description="Helical" evidence="6">
    <location>
        <begin position="273"/>
        <end position="293"/>
    </location>
</feature>
<comment type="caution">
    <text evidence="8">The sequence shown here is derived from an EMBL/GenBank/DDBJ whole genome shotgun (WGS) entry which is preliminary data.</text>
</comment>
<dbReference type="Pfam" id="PF05425">
    <property type="entry name" value="CopD"/>
    <property type="match status" value="1"/>
</dbReference>
<keyword evidence="5 6" id="KW-0472">Membrane</keyword>
<feature type="transmembrane region" description="Helical" evidence="6">
    <location>
        <begin position="148"/>
        <end position="166"/>
    </location>
</feature>
<feature type="transmembrane region" description="Helical" evidence="6">
    <location>
        <begin position="374"/>
        <end position="394"/>
    </location>
</feature>
<feature type="domain" description="Copper resistance protein D" evidence="7">
    <location>
        <begin position="235"/>
        <end position="332"/>
    </location>
</feature>
<dbReference type="PANTHER" id="PTHR34820">
    <property type="entry name" value="INNER MEMBRANE PROTEIN YEBZ"/>
    <property type="match status" value="1"/>
</dbReference>
<dbReference type="OrthoDB" id="5241646at2"/>
<feature type="transmembrane region" description="Helical" evidence="6">
    <location>
        <begin position="104"/>
        <end position="128"/>
    </location>
</feature>
<accession>A0A329QA43</accession>
<sequence length="669" mass="71796">MTLTTRTSAPPPTTRQWGVAAVVAALLTLVIALLIGGGATAGVIPGLEDPGQVTQWGLPIAKTVMHGALAVTIGLFGLAVVLPPERGQLGRDALRSLRAASWSALVLAVAAATVHLLTLSDLIGRPLLEALGGEGFRSYTSSVAQGQAYAAIVVLAVTMIPAARLTLGHGGSIALFCLGLATLVPLGLIGHSSSGDYHHSATASILIHLVAIAIWVGGLAALVWYAAQRGRELPRVVRAYSPVALGCFVLVAASGVLNAWVRMSSLTELITTSYGWLLLGKIAALTVLGYFGHTHRSRTIQELDAGQRTQFRRVAANEVVVMAATVGLAVALARTEPPVPEDAGAVSPVRELIGFPIPPEFTGVRLLTETYPDAFFAIGCLSAVLLYLGGVYRLRKRGDHWPVGRTIAWLSGVGTVALVQLSGMMTYSMTLLSVHMIQHMTLMMICPVLLVLGGPITLALRAIKPARRGETGPRELINAAVRSRACRVVTHPVVAFSLFVSGSFAVYFTDLFETAMRNHTGHILMSLHFLITGYIFFEMLIGVDPLPKRPPFPARVVLQLLAMALHAFFGLALMESSRLIAGSYYREIATEMTWLPPPLDDQILAGQIAWSFGELPALLVIGIIFVQWFRSDERAARRFDRREGSVEAERTAYNAYLAKLNERARHTDP</sequence>
<evidence type="ECO:0000256" key="2">
    <source>
        <dbReference type="ARBA" id="ARBA00022475"/>
    </source>
</evidence>
<keyword evidence="3 6" id="KW-0812">Transmembrane</keyword>
<evidence type="ECO:0000256" key="3">
    <source>
        <dbReference type="ARBA" id="ARBA00022692"/>
    </source>
</evidence>
<feature type="transmembrane region" description="Helical" evidence="6">
    <location>
        <begin position="608"/>
        <end position="629"/>
    </location>
</feature>
<name>A0A329QA43_9ACTN</name>
<gene>
    <name evidence="8" type="ORF">DPM12_22400</name>
</gene>
<feature type="transmembrane region" description="Helical" evidence="6">
    <location>
        <begin position="406"/>
        <end position="427"/>
    </location>
</feature>
<evidence type="ECO:0000256" key="1">
    <source>
        <dbReference type="ARBA" id="ARBA00004651"/>
    </source>
</evidence>
<evidence type="ECO:0000313" key="9">
    <source>
        <dbReference type="Proteomes" id="UP000250462"/>
    </source>
</evidence>
<dbReference type="Proteomes" id="UP000250462">
    <property type="component" value="Unassembled WGS sequence"/>
</dbReference>
<feature type="transmembrane region" description="Helical" evidence="6">
    <location>
        <begin position="21"/>
        <end position="44"/>
    </location>
</feature>
<reference evidence="8 9" key="1">
    <citation type="submission" date="2018-06" db="EMBL/GenBank/DDBJ databases">
        <title>Phytoactinopolyspora halophila sp. nov., a novel halophilic actinomycete isolated from a saline soil in China.</title>
        <authorList>
            <person name="Tang S.-K."/>
        </authorList>
    </citation>
    <scope>NUCLEOTIDE SEQUENCE [LARGE SCALE GENOMIC DNA]</scope>
    <source>
        <strain evidence="8 9">YIM 96934</strain>
    </source>
</reference>
<feature type="transmembrane region" description="Helical" evidence="6">
    <location>
        <begin position="205"/>
        <end position="227"/>
    </location>
</feature>
<dbReference type="PANTHER" id="PTHR34820:SF4">
    <property type="entry name" value="INNER MEMBRANE PROTEIN YEBZ"/>
    <property type="match status" value="1"/>
</dbReference>
<feature type="transmembrane region" description="Helical" evidence="6">
    <location>
        <begin position="520"/>
        <end position="540"/>
    </location>
</feature>
<comment type="subcellular location">
    <subcellularLocation>
        <location evidence="1">Cell membrane</location>
        <topology evidence="1">Multi-pass membrane protein</topology>
    </subcellularLocation>
</comment>
<keyword evidence="9" id="KW-1185">Reference proteome</keyword>
<dbReference type="InterPro" id="IPR008457">
    <property type="entry name" value="Cu-R_CopD_dom"/>
</dbReference>
<dbReference type="RefSeq" id="WP_112260574.1">
    <property type="nucleotide sequence ID" value="NZ_QMIG01000051.1"/>
</dbReference>
<evidence type="ECO:0000256" key="6">
    <source>
        <dbReference type="SAM" id="Phobius"/>
    </source>
</evidence>
<dbReference type="InterPro" id="IPR032694">
    <property type="entry name" value="CopC/D"/>
</dbReference>
<feature type="transmembrane region" description="Helical" evidence="6">
    <location>
        <begin position="314"/>
        <end position="333"/>
    </location>
</feature>
<evidence type="ECO:0000256" key="4">
    <source>
        <dbReference type="ARBA" id="ARBA00022989"/>
    </source>
</evidence>
<dbReference type="GO" id="GO:0006825">
    <property type="term" value="P:copper ion transport"/>
    <property type="evidence" value="ECO:0007669"/>
    <property type="project" value="InterPro"/>
</dbReference>
<evidence type="ECO:0000256" key="5">
    <source>
        <dbReference type="ARBA" id="ARBA00023136"/>
    </source>
</evidence>
<dbReference type="AlphaFoldDB" id="A0A329QA43"/>
<protein>
    <submittedName>
        <fullName evidence="8">Copper resistance protein CopD</fullName>
    </submittedName>
</protein>
<keyword evidence="2" id="KW-1003">Cell membrane</keyword>
<keyword evidence="4 6" id="KW-1133">Transmembrane helix</keyword>
<feature type="transmembrane region" description="Helical" evidence="6">
    <location>
        <begin position="64"/>
        <end position="83"/>
    </location>
</feature>
<feature type="transmembrane region" description="Helical" evidence="6">
    <location>
        <begin position="439"/>
        <end position="460"/>
    </location>
</feature>